<evidence type="ECO:0000256" key="1">
    <source>
        <dbReference type="ARBA" id="ARBA00007347"/>
    </source>
</evidence>
<comment type="similarity">
    <text evidence="1 3">Belongs to the CMC family.</text>
</comment>
<keyword evidence="5" id="KW-1185">Reference proteome</keyword>
<evidence type="ECO:0000256" key="3">
    <source>
        <dbReference type="RuleBase" id="RU364104"/>
    </source>
</evidence>
<dbReference type="PANTHER" id="PTHR22977:SF5">
    <property type="entry name" value="COX ASSEMBLY MITOCHONDRIAL PROTEIN HOMOLOG"/>
    <property type="match status" value="1"/>
</dbReference>
<accession>A0A673KHL4</accession>
<keyword evidence="3" id="KW-0496">Mitochondrion</keyword>
<reference evidence="4" key="1">
    <citation type="submission" date="2025-08" db="UniProtKB">
        <authorList>
            <consortium name="Ensembl"/>
        </authorList>
    </citation>
    <scope>IDENTIFICATION</scope>
</reference>
<protein>
    <recommendedName>
        <fullName evidence="3">COX assembly mitochondrial protein</fullName>
    </recommendedName>
</protein>
<dbReference type="Pfam" id="PF08583">
    <property type="entry name" value="Cmc1"/>
    <property type="match status" value="1"/>
</dbReference>
<keyword evidence="2" id="KW-1015">Disulfide bond</keyword>
<dbReference type="InterPro" id="IPR013892">
    <property type="entry name" value="Cyt_c_biogenesis_Cmc1-like"/>
</dbReference>
<reference evidence="4" key="2">
    <citation type="submission" date="2025-09" db="UniProtKB">
        <authorList>
            <consortium name="Ensembl"/>
        </authorList>
    </citation>
    <scope>IDENTIFICATION</scope>
</reference>
<dbReference type="AlphaFoldDB" id="A0A673KHL4"/>
<organism evidence="4 5">
    <name type="scientific">Sinocyclocheilus rhinocerous</name>
    <dbReference type="NCBI Taxonomy" id="307959"/>
    <lineage>
        <taxon>Eukaryota</taxon>
        <taxon>Metazoa</taxon>
        <taxon>Chordata</taxon>
        <taxon>Craniata</taxon>
        <taxon>Vertebrata</taxon>
        <taxon>Euteleostomi</taxon>
        <taxon>Actinopterygii</taxon>
        <taxon>Neopterygii</taxon>
        <taxon>Teleostei</taxon>
        <taxon>Ostariophysi</taxon>
        <taxon>Cypriniformes</taxon>
        <taxon>Cyprinidae</taxon>
        <taxon>Cyprininae</taxon>
        <taxon>Sinocyclocheilus</taxon>
    </lineage>
</organism>
<proteinExistence type="inferred from homology"/>
<evidence type="ECO:0000313" key="4">
    <source>
        <dbReference type="Ensembl" id="ENSSRHP00000065219.1"/>
    </source>
</evidence>
<name>A0A673KHL4_9TELE</name>
<evidence type="ECO:0000313" key="5">
    <source>
        <dbReference type="Proteomes" id="UP000472270"/>
    </source>
</evidence>
<evidence type="ECO:0000256" key="2">
    <source>
        <dbReference type="ARBA" id="ARBA00023157"/>
    </source>
</evidence>
<sequence>MERDSLATGDTRSLTALHVQHHKSEEPQLRHVEKDVLIPKLMREKAKERCTQHVDVFSRCCKDAGFFMVFRCREENAALKECLTLHYQDPAFFEECKQEYLREKQEYKQTGIPAKNRKQKLPTSM</sequence>
<dbReference type="PANTHER" id="PTHR22977">
    <property type="entry name" value="COX ASSEMBLY MITOCHONDRIAL PROTEIN"/>
    <property type="match status" value="1"/>
</dbReference>
<dbReference type="Ensembl" id="ENSSRHT00000067014.1">
    <property type="protein sequence ID" value="ENSSRHP00000065219.1"/>
    <property type="gene ID" value="ENSSRHG00000032457.1"/>
</dbReference>
<comment type="subcellular location">
    <subcellularLocation>
        <location evidence="3">Mitochondrion</location>
    </subcellularLocation>
</comment>
<dbReference type="GO" id="GO:0005739">
    <property type="term" value="C:mitochondrion"/>
    <property type="evidence" value="ECO:0007669"/>
    <property type="project" value="UniProtKB-SubCell"/>
</dbReference>
<gene>
    <name evidence="4" type="primary">cmc1</name>
</gene>
<dbReference type="Proteomes" id="UP000472270">
    <property type="component" value="Unassembled WGS sequence"/>
</dbReference>